<evidence type="ECO:0000313" key="2">
    <source>
        <dbReference type="Proteomes" id="UP000241977"/>
    </source>
</evidence>
<proteinExistence type="predicted"/>
<gene>
    <name evidence="1" type="ORF">CB3_093</name>
</gene>
<dbReference type="EMBL" id="KY514265">
    <property type="protein sequence ID" value="ARB11917.1"/>
    <property type="molecule type" value="Genomic_DNA"/>
</dbReference>
<accession>A0A2P0PB59</accession>
<sequence>MFVTLVWGRYELDGVSGFEPENADIKDR</sequence>
<evidence type="ECO:0000313" key="1">
    <source>
        <dbReference type="EMBL" id="ARB11917.1"/>
    </source>
</evidence>
<name>A0A2P0PB59_9CAUD</name>
<organism evidence="1 2">
    <name type="scientific">Pectobacterium phage vB_PatP_CB3</name>
    <dbReference type="NCBI Taxonomy" id="1958918"/>
    <lineage>
        <taxon>Viruses</taxon>
        <taxon>Duplodnaviria</taxon>
        <taxon>Heunggongvirae</taxon>
        <taxon>Uroviricota</taxon>
        <taxon>Caudoviricetes</taxon>
        <taxon>Schitoviridae</taxon>
        <taxon>Cbunavirus</taxon>
        <taxon>Cbunavirus CB4</taxon>
    </lineage>
</organism>
<protein>
    <submittedName>
        <fullName evidence="1">Uncharacterized protein</fullName>
    </submittedName>
</protein>
<reference evidence="1 2" key="1">
    <citation type="submission" date="2017-01" db="EMBL/GenBank/DDBJ databases">
        <title>Isolation and Characterization of Pectobacterium phages.</title>
        <authorList>
            <person name="Buttimer C.T.H."/>
            <person name="Lucid A."/>
            <person name="Coffey A."/>
        </authorList>
    </citation>
    <scope>NUCLEOTIDE SEQUENCE [LARGE SCALE GENOMIC DNA]</scope>
</reference>
<dbReference type="Proteomes" id="UP000241977">
    <property type="component" value="Segment"/>
</dbReference>